<evidence type="ECO:0000259" key="2">
    <source>
        <dbReference type="Pfam" id="PF13579"/>
    </source>
</evidence>
<comment type="caution">
    <text evidence="3">The sequence shown here is derived from an EMBL/GenBank/DDBJ whole genome shotgun (WGS) entry which is preliminary data.</text>
</comment>
<name>A0A2V3VRS8_9SPHN</name>
<dbReference type="SUPFAM" id="SSF53756">
    <property type="entry name" value="UDP-Glycosyltransferase/glycogen phosphorylase"/>
    <property type="match status" value="1"/>
</dbReference>
<keyword evidence="3" id="KW-0808">Transferase</keyword>
<protein>
    <submittedName>
        <fullName evidence="3">Glycosyltransferase involved in cell wall biosynthesis</fullName>
    </submittedName>
</protein>
<dbReference type="InterPro" id="IPR028098">
    <property type="entry name" value="Glyco_trans_4-like_N"/>
</dbReference>
<dbReference type="Proteomes" id="UP000248014">
    <property type="component" value="Unassembled WGS sequence"/>
</dbReference>
<sequence length="387" mass="42390">MRILTLATLFPNAARPNFGIFVERQTAALADRDDVEIVVVSPQAVPPWPLSRHPRYRAIAALPRHEHWRGVDVHRPRFPHIPGIGAHLQPQLMVRAIWPLIDRLNRERRFDLIDAEFFYPDGPAAREIARRLGLPYSVKARGADIHHWGHDSRTRTAVQTAGRDAAGLLAVSAAMKQDMIALGMPADRIMVHYTGCDQQRFAPQDGTALRAELGITGPMIITVGALIARKRQHLAIEALTTLPGATLVLAGTGEEERAYRQLAARLGVADRVILAGALQHDDLPRWLAAADVMVLPSKSEGLANAWVESLACGTPIVICDAGGAGELLTDPMAGRITEPEPAALAQAMAEMIALKPDPHLVRKTVSHFTWQRNADELHRHFARLLGG</sequence>
<dbReference type="PANTHER" id="PTHR45947">
    <property type="entry name" value="SULFOQUINOVOSYL TRANSFERASE SQD2"/>
    <property type="match status" value="1"/>
</dbReference>
<dbReference type="Pfam" id="PF13579">
    <property type="entry name" value="Glyco_trans_4_4"/>
    <property type="match status" value="1"/>
</dbReference>
<dbReference type="InterPro" id="IPR050194">
    <property type="entry name" value="Glycosyltransferase_grp1"/>
</dbReference>
<organism evidence="3 4">
    <name type="scientific">Blastomonas natatoria</name>
    <dbReference type="NCBI Taxonomy" id="34015"/>
    <lineage>
        <taxon>Bacteria</taxon>
        <taxon>Pseudomonadati</taxon>
        <taxon>Pseudomonadota</taxon>
        <taxon>Alphaproteobacteria</taxon>
        <taxon>Sphingomonadales</taxon>
        <taxon>Sphingomonadaceae</taxon>
        <taxon>Blastomonas</taxon>
    </lineage>
</organism>
<dbReference type="Gene3D" id="3.40.50.2000">
    <property type="entry name" value="Glycogen Phosphorylase B"/>
    <property type="match status" value="2"/>
</dbReference>
<feature type="domain" description="Glycosyltransferase subfamily 4-like N-terminal" evidence="2">
    <location>
        <begin position="22"/>
        <end position="193"/>
    </location>
</feature>
<proteinExistence type="predicted"/>
<feature type="domain" description="Glycosyl transferase family 1" evidence="1">
    <location>
        <begin position="216"/>
        <end position="359"/>
    </location>
</feature>
<keyword evidence="4" id="KW-1185">Reference proteome</keyword>
<dbReference type="GO" id="GO:0016757">
    <property type="term" value="F:glycosyltransferase activity"/>
    <property type="evidence" value="ECO:0007669"/>
    <property type="project" value="InterPro"/>
</dbReference>
<dbReference type="PANTHER" id="PTHR45947:SF15">
    <property type="entry name" value="TEICHURONIC ACID BIOSYNTHESIS GLYCOSYLTRANSFERASE TUAC-RELATED"/>
    <property type="match status" value="1"/>
</dbReference>
<accession>A0A2V3VRS8</accession>
<evidence type="ECO:0000259" key="1">
    <source>
        <dbReference type="Pfam" id="PF00534"/>
    </source>
</evidence>
<evidence type="ECO:0000313" key="4">
    <source>
        <dbReference type="Proteomes" id="UP000248014"/>
    </source>
</evidence>
<dbReference type="InterPro" id="IPR001296">
    <property type="entry name" value="Glyco_trans_1"/>
</dbReference>
<gene>
    <name evidence="3" type="ORF">C7451_101303</name>
</gene>
<dbReference type="AlphaFoldDB" id="A0A2V3VRS8"/>
<reference evidence="3 4" key="1">
    <citation type="submission" date="2018-05" db="EMBL/GenBank/DDBJ databases">
        <title>Genomic Encyclopedia of Type Strains, Phase IV (KMG-IV): sequencing the most valuable type-strain genomes for metagenomic binning, comparative biology and taxonomic classification.</title>
        <authorList>
            <person name="Goeker M."/>
        </authorList>
    </citation>
    <scope>NUCLEOTIDE SEQUENCE [LARGE SCALE GENOMIC DNA]</scope>
    <source>
        <strain evidence="3 4">DSM 3183</strain>
    </source>
</reference>
<dbReference type="RefSeq" id="WP_110297199.1">
    <property type="nucleotide sequence ID" value="NZ_QJJM01000001.1"/>
</dbReference>
<dbReference type="EMBL" id="QJJM01000001">
    <property type="protein sequence ID" value="PXW79239.1"/>
    <property type="molecule type" value="Genomic_DNA"/>
</dbReference>
<dbReference type="OrthoDB" id="258796at2"/>
<evidence type="ECO:0000313" key="3">
    <source>
        <dbReference type="EMBL" id="PXW79239.1"/>
    </source>
</evidence>
<dbReference type="Pfam" id="PF00534">
    <property type="entry name" value="Glycos_transf_1"/>
    <property type="match status" value="1"/>
</dbReference>